<reference evidence="6 7" key="1">
    <citation type="submission" date="2015-10" db="EMBL/GenBank/DDBJ databases">
        <title>Draft genomes sequences of Candida glabrata isolates 1A, 1B, 2A, 2B, 3A and 3B.</title>
        <authorList>
            <person name="Haavelsrud O.E."/>
            <person name="Gaustad P."/>
        </authorList>
    </citation>
    <scope>NUCLEOTIDE SEQUENCE [LARGE SCALE GENOMIC DNA]</scope>
    <source>
        <strain evidence="6">910700640</strain>
    </source>
</reference>
<dbReference type="SUPFAM" id="SSF48371">
    <property type="entry name" value="ARM repeat"/>
    <property type="match status" value="1"/>
</dbReference>
<evidence type="ECO:0000256" key="2">
    <source>
        <dbReference type="ARBA" id="ARBA00007991"/>
    </source>
</evidence>
<dbReference type="EMBL" id="LLZZ01000043">
    <property type="protein sequence ID" value="KTB11189.1"/>
    <property type="molecule type" value="Genomic_DNA"/>
</dbReference>
<dbReference type="InterPro" id="IPR011989">
    <property type="entry name" value="ARM-like"/>
</dbReference>
<accession>A0A0W0CFN4</accession>
<evidence type="ECO:0000256" key="3">
    <source>
        <dbReference type="ARBA" id="ARBA00022448"/>
    </source>
</evidence>
<comment type="caution">
    <text evidence="6">The sequence shown here is derived from an EMBL/GenBank/DDBJ whole genome shotgun (WGS) entry which is preliminary data.</text>
</comment>
<dbReference type="GO" id="GO:0061608">
    <property type="term" value="F:nuclear import signal receptor activity"/>
    <property type="evidence" value="ECO:0007669"/>
    <property type="project" value="EnsemblFungi"/>
</dbReference>
<dbReference type="GO" id="GO:0031267">
    <property type="term" value="F:small GTPase binding"/>
    <property type="evidence" value="ECO:0007669"/>
    <property type="project" value="InterPro"/>
</dbReference>
<dbReference type="PANTHER" id="PTHR10997">
    <property type="entry name" value="IMPORTIN-7, 8, 11"/>
    <property type="match status" value="1"/>
</dbReference>
<evidence type="ECO:0000313" key="6">
    <source>
        <dbReference type="EMBL" id="KTB11189.1"/>
    </source>
</evidence>
<feature type="domain" description="Importin N-terminal" evidence="5">
    <location>
        <begin position="32"/>
        <end position="104"/>
    </location>
</feature>
<organism evidence="6 7">
    <name type="scientific">Candida glabrata</name>
    <name type="common">Yeast</name>
    <name type="synonym">Torulopsis glabrata</name>
    <dbReference type="NCBI Taxonomy" id="5478"/>
    <lineage>
        <taxon>Eukaryota</taxon>
        <taxon>Fungi</taxon>
        <taxon>Dikarya</taxon>
        <taxon>Ascomycota</taxon>
        <taxon>Saccharomycotina</taxon>
        <taxon>Saccharomycetes</taxon>
        <taxon>Saccharomycetales</taxon>
        <taxon>Saccharomycetaceae</taxon>
        <taxon>Nakaseomyces</taxon>
    </lineage>
</organism>
<dbReference type="VEuPathDB" id="FungiDB:GWK60_J06611"/>
<evidence type="ECO:0000313" key="7">
    <source>
        <dbReference type="Proteomes" id="UP000054886"/>
    </source>
</evidence>
<dbReference type="VEuPathDB" id="FungiDB:B1J91_J06776g"/>
<dbReference type="Gene3D" id="1.25.10.10">
    <property type="entry name" value="Leucine-rich Repeat Variant"/>
    <property type="match status" value="1"/>
</dbReference>
<comment type="similarity">
    <text evidence="2">Belongs to the importin beta family.</text>
</comment>
<keyword evidence="4" id="KW-0539">Nucleus</keyword>
<evidence type="ECO:0000256" key="4">
    <source>
        <dbReference type="ARBA" id="ARBA00023242"/>
    </source>
</evidence>
<keyword evidence="3" id="KW-0813">Transport</keyword>
<comment type="subcellular location">
    <subcellularLocation>
        <location evidence="1">Nucleus</location>
    </subcellularLocation>
</comment>
<dbReference type="PROSITE" id="PS50166">
    <property type="entry name" value="IMPORTIN_B_NT"/>
    <property type="match status" value="1"/>
</dbReference>
<gene>
    <name evidence="6" type="ORF">AO440_003054</name>
</gene>
<dbReference type="Proteomes" id="UP000054886">
    <property type="component" value="Unassembled WGS sequence"/>
</dbReference>
<dbReference type="Pfam" id="PF25758">
    <property type="entry name" value="TPR_IPO11"/>
    <property type="match status" value="1"/>
</dbReference>
<proteinExistence type="inferred from homology"/>
<dbReference type="GO" id="GO:0008139">
    <property type="term" value="F:nuclear localization sequence binding"/>
    <property type="evidence" value="ECO:0007669"/>
    <property type="project" value="EnsemblFungi"/>
</dbReference>
<sequence>MSGIMLTELNLVEILQQASDMQHMGTERQRMAESQLKAWETQPGFHFLLQSIYLDLSNGLHVRWLAVIQFKNGVEKYWRATRINSIGKDEKASIRKRLFDVVDEQNNQLCIQNAQATARISRIDFPVEWPNLFESIEQLLNINHRKEIQTHNILMHLNQIIKILGSARIGRCRPAMQSKIPLIFSLVVRIYLESFDEWTHSNVADGDILSKLQISYLALKVLRRMVSDGYEYPQRDETVCEFMKLSITHFDVLIANHENFKKFDLYEKFIKCFGKLYFNLVTASPANFILIPSSSQILISYTSFLLNKAQFVYQENPDVTGDFWEQVAIRGIMIIKRVINFVSKKGAVTIKARSDKPNIDAAITKINNEYLNENLIKKMVDTLMEWYLKLRATELDNWFMDPEEWINEQMASSYEYQIRPCAENFFQDLINTFPELLASYLLNKIETSASTLSDSLEDFLRKDAIYAAFQLSASAVSEMVDFDRLLPTVFLPEAAGSNTPGERLKIIRRRVALIINEWSIVKCSEESKNLCYKFFAEMLATEEDKVVLLTVVQSLRTMLDDWNFNKDNFEPYLNSVASLLLRKILPSVSLTETRLYVLNTMSDLIIQTKSLIGQDMLIEILQIVPNLWNVATNETTESILCNSLLRLLRHLATSLGAFSYMTWEISIPIVMTSCNPSSKDYQLLNEDGFELWSVLLQNYSPEKQQLDTRFTEFLPYVSSAVECHTEILPTLLEIIKSYALLLEPSQFFAHPSVAEVFRKLSQYLLKLREDSFQLVLEIWEILTLCNESNNESLLIENFYSNGIFIALFDAVLLEEALSSYQCLQVLQVISRITYVNPSAVMNFLTSYHSNLPLMEQNMQLPVTERKLVSSDMSYDDVVRKFISVWVVCFKDVYDPKQKKVHILGLSSLLRTGLVSVIGEFPAIASIWIEMLEEIKETNDGDCEKYHLNDIVTEQSLEFYPISCEQLRYHQLVKNNDPTHNISLRDFISQTMQFLETQMGSQEYQAFLNSNNPTLLENLQLFLSIQQQ</sequence>
<dbReference type="InterPro" id="IPR001494">
    <property type="entry name" value="Importin-beta_N"/>
</dbReference>
<dbReference type="GO" id="GO:0005829">
    <property type="term" value="C:cytosol"/>
    <property type="evidence" value="ECO:0007669"/>
    <property type="project" value="TreeGrafter"/>
</dbReference>
<dbReference type="AlphaFoldDB" id="A0A0W0CFN4"/>
<dbReference type="GO" id="GO:0005635">
    <property type="term" value="C:nuclear envelope"/>
    <property type="evidence" value="ECO:0007669"/>
    <property type="project" value="TreeGrafter"/>
</dbReference>
<name>A0A0W0CFN4_CANGB</name>
<dbReference type="PANTHER" id="PTHR10997:SF7">
    <property type="entry name" value="IMPORTIN-11"/>
    <property type="match status" value="1"/>
</dbReference>
<dbReference type="VEuPathDB" id="FungiDB:CAGL0J06776g"/>
<dbReference type="GO" id="GO:0006606">
    <property type="term" value="P:protein import into nucleus"/>
    <property type="evidence" value="ECO:0007669"/>
    <property type="project" value="EnsemblFungi"/>
</dbReference>
<dbReference type="VEuPathDB" id="FungiDB:GVI51_J06633"/>
<evidence type="ECO:0000259" key="5">
    <source>
        <dbReference type="PROSITE" id="PS50166"/>
    </source>
</evidence>
<dbReference type="SMART" id="SM00913">
    <property type="entry name" value="IBN_N"/>
    <property type="match status" value="1"/>
</dbReference>
<evidence type="ECO:0000256" key="1">
    <source>
        <dbReference type="ARBA" id="ARBA00004123"/>
    </source>
</evidence>
<protein>
    <submittedName>
        <fullName evidence="6">Importin beta-like protein KAP120</fullName>
    </submittedName>
</protein>
<dbReference type="Pfam" id="PF03810">
    <property type="entry name" value="IBN_N"/>
    <property type="match status" value="1"/>
</dbReference>
<dbReference type="InterPro" id="IPR016024">
    <property type="entry name" value="ARM-type_fold"/>
</dbReference>
<dbReference type="InterPro" id="IPR058669">
    <property type="entry name" value="TPR_IPO7/11-like"/>
</dbReference>